<evidence type="ECO:0000313" key="3">
    <source>
        <dbReference type="Proteomes" id="UP001054252"/>
    </source>
</evidence>
<proteinExistence type="predicted"/>
<keyword evidence="1" id="KW-0611">Plant defense</keyword>
<evidence type="ECO:0000313" key="2">
    <source>
        <dbReference type="EMBL" id="GKU88523.1"/>
    </source>
</evidence>
<dbReference type="Gene3D" id="3.80.10.10">
    <property type="entry name" value="Ribonuclease Inhibitor"/>
    <property type="match status" value="3"/>
</dbReference>
<dbReference type="InterPro" id="IPR032675">
    <property type="entry name" value="LRR_dom_sf"/>
</dbReference>
<dbReference type="PANTHER" id="PTHR36766:SF70">
    <property type="entry name" value="DISEASE RESISTANCE PROTEIN RGA4"/>
    <property type="match status" value="1"/>
</dbReference>
<dbReference type="GO" id="GO:0006952">
    <property type="term" value="P:defense response"/>
    <property type="evidence" value="ECO:0007669"/>
    <property type="project" value="UniProtKB-KW"/>
</dbReference>
<evidence type="ECO:0000256" key="1">
    <source>
        <dbReference type="ARBA" id="ARBA00022821"/>
    </source>
</evidence>
<organism evidence="2 3">
    <name type="scientific">Rubroshorea leprosula</name>
    <dbReference type="NCBI Taxonomy" id="152421"/>
    <lineage>
        <taxon>Eukaryota</taxon>
        <taxon>Viridiplantae</taxon>
        <taxon>Streptophyta</taxon>
        <taxon>Embryophyta</taxon>
        <taxon>Tracheophyta</taxon>
        <taxon>Spermatophyta</taxon>
        <taxon>Magnoliopsida</taxon>
        <taxon>eudicotyledons</taxon>
        <taxon>Gunneridae</taxon>
        <taxon>Pentapetalae</taxon>
        <taxon>rosids</taxon>
        <taxon>malvids</taxon>
        <taxon>Malvales</taxon>
        <taxon>Dipterocarpaceae</taxon>
        <taxon>Rubroshorea</taxon>
    </lineage>
</organism>
<dbReference type="SUPFAM" id="SSF52058">
    <property type="entry name" value="L domain-like"/>
    <property type="match status" value="2"/>
</dbReference>
<keyword evidence="3" id="KW-1185">Reference proteome</keyword>
<comment type="caution">
    <text evidence="2">The sequence shown here is derived from an EMBL/GenBank/DDBJ whole genome shotgun (WGS) entry which is preliminary data.</text>
</comment>
<dbReference type="AlphaFoldDB" id="A0AAV5HI99"/>
<gene>
    <name evidence="2" type="ORF">SLEP1_g2775</name>
</gene>
<dbReference type="PANTHER" id="PTHR36766">
    <property type="entry name" value="PLANT BROAD-SPECTRUM MILDEW RESISTANCE PROTEIN RPW8"/>
    <property type="match status" value="1"/>
</dbReference>
<reference evidence="2 3" key="1">
    <citation type="journal article" date="2021" name="Commun. Biol.">
        <title>The genome of Shorea leprosula (Dipterocarpaceae) highlights the ecological relevance of drought in aseasonal tropical rainforests.</title>
        <authorList>
            <person name="Ng K.K.S."/>
            <person name="Kobayashi M.J."/>
            <person name="Fawcett J.A."/>
            <person name="Hatakeyama M."/>
            <person name="Paape T."/>
            <person name="Ng C.H."/>
            <person name="Ang C.C."/>
            <person name="Tnah L.H."/>
            <person name="Lee C.T."/>
            <person name="Nishiyama T."/>
            <person name="Sese J."/>
            <person name="O'Brien M.J."/>
            <person name="Copetti D."/>
            <person name="Mohd Noor M.I."/>
            <person name="Ong R.C."/>
            <person name="Putra M."/>
            <person name="Sireger I.Z."/>
            <person name="Indrioko S."/>
            <person name="Kosugi Y."/>
            <person name="Izuno A."/>
            <person name="Isagi Y."/>
            <person name="Lee S.L."/>
            <person name="Shimizu K.K."/>
        </authorList>
    </citation>
    <scope>NUCLEOTIDE SEQUENCE [LARGE SCALE GENOMIC DNA]</scope>
    <source>
        <strain evidence="2">214</strain>
    </source>
</reference>
<accession>A0AAV5HI99</accession>
<dbReference type="Proteomes" id="UP001054252">
    <property type="component" value="Unassembled WGS sequence"/>
</dbReference>
<protein>
    <submittedName>
        <fullName evidence="2">Uncharacterized protein</fullName>
    </submittedName>
</protein>
<name>A0AAV5HI99_9ROSI</name>
<sequence>MSLPSLRELKIEDCNKVRLENIVDLTSLTTLRIQGIRDLSCLPQEILKSLGALQILEISNCTELIYLWQKGSALKNIASLEHLKIKGCSEFVSLVVNEQGLPCSLEDMELMNNGNLEKPSLKSLQIESCPKLLSFPETGSLSTLRRIKLKDCAALITLPDWTAMLNCRTTDYLLQDLEIEECPSLTSFPRGILPSRLQRLKIRGCRDLQSLPEGIMQNDYSTNISHLESLEIVDCPSLTCFPEGILPFSLKTLKISDCSKLEPLSEQLLHNNASLEYIGMWNYATLEYLPECLHCLAHLTELIISSCPALISFPVTALPPNLKTLEIDNCVNFKSMPERMQNLASLQYLTVCDCPSLVTFSQGGLPPQLLLLKVWDCIYLKEPMSEWNLNSLTSLEKLIIAGTPDIASFPDENCLLPMSLTFVSIARLNNLESLSSALQNLTSLEELEVVDCPKLRHLPREGLPAALGRLCIRNCKHLKRKCLKKTGAYSTRVAHIPNVEIEW</sequence>
<dbReference type="EMBL" id="BPVZ01000002">
    <property type="protein sequence ID" value="GKU88523.1"/>
    <property type="molecule type" value="Genomic_DNA"/>
</dbReference>